<evidence type="ECO:0000256" key="1">
    <source>
        <dbReference type="SAM" id="MobiDB-lite"/>
    </source>
</evidence>
<feature type="compositionally biased region" description="Polar residues" evidence="1">
    <location>
        <begin position="179"/>
        <end position="190"/>
    </location>
</feature>
<feature type="compositionally biased region" description="Basic and acidic residues" evidence="1">
    <location>
        <begin position="25"/>
        <end position="38"/>
    </location>
</feature>
<organism evidence="2 3">
    <name type="scientific">Elysia crispata</name>
    <name type="common">lettuce slug</name>
    <dbReference type="NCBI Taxonomy" id="231223"/>
    <lineage>
        <taxon>Eukaryota</taxon>
        <taxon>Metazoa</taxon>
        <taxon>Spiralia</taxon>
        <taxon>Lophotrochozoa</taxon>
        <taxon>Mollusca</taxon>
        <taxon>Gastropoda</taxon>
        <taxon>Heterobranchia</taxon>
        <taxon>Euthyneura</taxon>
        <taxon>Panpulmonata</taxon>
        <taxon>Sacoglossa</taxon>
        <taxon>Placobranchoidea</taxon>
        <taxon>Plakobranchidae</taxon>
        <taxon>Elysia</taxon>
    </lineage>
</organism>
<proteinExistence type="predicted"/>
<sequence>MAPLGDLSPLLTSEPGYGSPSKSGHRSDVTKYPDKEARLLGVSYGTCGPANPRTADPTPGCIPDGDIGRLNTCKSEDKASRQLEPFPYRAKPQPVSRLPNCSPLSAPETVDKSPASDVTQPHASSGHSGVGTEAGTSRIVPCSDTRPADHRLPNRDNLVPEIDDNHPGLENPESRDSPHPSSSNTTGKNIDLSINRTLNCIGYNLCEKKTLDVQGGILDNNNTDSKSQGLHSRTGSSLVSPTQNTVPSSPTHQEPVKSADVVNSKGHLGSGKTVSGTRSDHSGSDTSRSVPGESGSVLKRIKSLLGSPSSKESGDPGQSSGSNGSTKRGQNSRSPKRRS</sequence>
<keyword evidence="3" id="KW-1185">Reference proteome</keyword>
<feature type="region of interest" description="Disordered" evidence="1">
    <location>
        <begin position="220"/>
        <end position="339"/>
    </location>
</feature>
<reference evidence="2" key="1">
    <citation type="journal article" date="2023" name="G3 (Bethesda)">
        <title>A reference genome for the long-term kleptoplast-retaining sea slug Elysia crispata morphotype clarki.</title>
        <authorList>
            <person name="Eastman K.E."/>
            <person name="Pendleton A.L."/>
            <person name="Shaikh M.A."/>
            <person name="Suttiyut T."/>
            <person name="Ogas R."/>
            <person name="Tomko P."/>
            <person name="Gavelis G."/>
            <person name="Widhalm J.R."/>
            <person name="Wisecaver J.H."/>
        </authorList>
    </citation>
    <scope>NUCLEOTIDE SEQUENCE</scope>
    <source>
        <strain evidence="2">ECLA1</strain>
    </source>
</reference>
<protein>
    <submittedName>
        <fullName evidence="2">Uncharacterized protein</fullName>
    </submittedName>
</protein>
<dbReference type="EMBL" id="JAWDGP010006302">
    <property type="protein sequence ID" value="KAK3743534.1"/>
    <property type="molecule type" value="Genomic_DNA"/>
</dbReference>
<comment type="caution">
    <text evidence="2">The sequence shown here is derived from an EMBL/GenBank/DDBJ whole genome shotgun (WGS) entry which is preliminary data.</text>
</comment>
<dbReference type="Proteomes" id="UP001283361">
    <property type="component" value="Unassembled WGS sequence"/>
</dbReference>
<feature type="compositionally biased region" description="Basic and acidic residues" evidence="1">
    <location>
        <begin position="163"/>
        <end position="178"/>
    </location>
</feature>
<feature type="region of interest" description="Disordered" evidence="1">
    <location>
        <begin position="1"/>
        <end position="190"/>
    </location>
</feature>
<name>A0AAE1CXQ5_9GAST</name>
<evidence type="ECO:0000313" key="2">
    <source>
        <dbReference type="EMBL" id="KAK3743534.1"/>
    </source>
</evidence>
<accession>A0AAE1CXQ5</accession>
<feature type="compositionally biased region" description="Polar residues" evidence="1">
    <location>
        <begin position="306"/>
        <end position="333"/>
    </location>
</feature>
<feature type="compositionally biased region" description="Polar residues" evidence="1">
    <location>
        <begin position="116"/>
        <end position="127"/>
    </location>
</feature>
<dbReference type="AlphaFoldDB" id="A0AAE1CXQ5"/>
<evidence type="ECO:0000313" key="3">
    <source>
        <dbReference type="Proteomes" id="UP001283361"/>
    </source>
</evidence>
<feature type="compositionally biased region" description="Polar residues" evidence="1">
    <location>
        <begin position="220"/>
        <end position="252"/>
    </location>
</feature>
<gene>
    <name evidence="2" type="ORF">RRG08_027402</name>
</gene>